<evidence type="ECO:0000313" key="2">
    <source>
        <dbReference type="Proteomes" id="UP001055580"/>
    </source>
</evidence>
<organism evidence="1 2">
    <name type="scientific">Sphingomonas donggukensis</name>
    <dbReference type="NCBI Taxonomy" id="2949093"/>
    <lineage>
        <taxon>Bacteria</taxon>
        <taxon>Pseudomonadati</taxon>
        <taxon>Pseudomonadota</taxon>
        <taxon>Alphaproteobacteria</taxon>
        <taxon>Sphingomonadales</taxon>
        <taxon>Sphingomonadaceae</taxon>
        <taxon>Sphingomonas</taxon>
    </lineage>
</organism>
<dbReference type="Proteomes" id="UP001055580">
    <property type="component" value="Chromosome"/>
</dbReference>
<gene>
    <name evidence="1" type="ORF">M9980_13040</name>
</gene>
<keyword evidence="2" id="KW-1185">Reference proteome</keyword>
<evidence type="ECO:0000313" key="1">
    <source>
        <dbReference type="EMBL" id="URW75442.1"/>
    </source>
</evidence>
<dbReference type="EMBL" id="CP098401">
    <property type="protein sequence ID" value="URW75442.1"/>
    <property type="molecule type" value="Genomic_DNA"/>
</dbReference>
<proteinExistence type="predicted"/>
<sequence>MAKVQRFFTVLSETCNVKHAARVAGVHAETLYARRRRHPAFAETWRQALAIGYERLEEELLRLSLASLTGEGPSLFDPKEAIMPGTGLVPKASGSPDVQMALLLLNKHRGTVEGTARPNANSKRATATETDAWLEKRLDGLAKRLAAVAK</sequence>
<name>A0ABY4TT33_9SPHN</name>
<reference evidence="1" key="1">
    <citation type="submission" date="2022-05" db="EMBL/GenBank/DDBJ databases">
        <title>Sphingomonas sp. strain RMG20 Genome sequencing and assembly.</title>
        <authorList>
            <person name="Kim I."/>
        </authorList>
    </citation>
    <scope>NUCLEOTIDE SEQUENCE</scope>
    <source>
        <strain evidence="1">RMG20</strain>
    </source>
</reference>
<protein>
    <recommendedName>
        <fullName evidence="3">Terminase</fullName>
    </recommendedName>
</protein>
<evidence type="ECO:0008006" key="3">
    <source>
        <dbReference type="Google" id="ProtNLM"/>
    </source>
</evidence>
<accession>A0ABY4TT33</accession>
<dbReference type="RefSeq" id="WP_250751636.1">
    <property type="nucleotide sequence ID" value="NZ_CP098401.1"/>
</dbReference>